<protein>
    <submittedName>
        <fullName evidence="4">Putative dnaj-class molecular chaperone</fullName>
    </submittedName>
</protein>
<dbReference type="PRINTS" id="PR00625">
    <property type="entry name" value="JDOMAIN"/>
</dbReference>
<dbReference type="AlphaFoldDB" id="A0A2M4BWN5"/>
<feature type="compositionally biased region" description="Basic residues" evidence="2">
    <location>
        <begin position="153"/>
        <end position="166"/>
    </location>
</feature>
<dbReference type="InterPro" id="IPR001623">
    <property type="entry name" value="DnaJ_domain"/>
</dbReference>
<dbReference type="InterPro" id="IPR043183">
    <property type="entry name" value="DNJB2/6-like"/>
</dbReference>
<dbReference type="GO" id="GO:0030544">
    <property type="term" value="F:Hsp70 protein binding"/>
    <property type="evidence" value="ECO:0007669"/>
    <property type="project" value="InterPro"/>
</dbReference>
<name>A0A2M4BWN5_9DIPT</name>
<dbReference type="CDD" id="cd06257">
    <property type="entry name" value="DnaJ"/>
    <property type="match status" value="1"/>
</dbReference>
<feature type="region of interest" description="Disordered" evidence="2">
    <location>
        <begin position="142"/>
        <end position="172"/>
    </location>
</feature>
<dbReference type="Gene3D" id="1.10.287.110">
    <property type="entry name" value="DnaJ domain"/>
    <property type="match status" value="1"/>
</dbReference>
<dbReference type="SUPFAM" id="SSF46565">
    <property type="entry name" value="Chaperone J-domain"/>
    <property type="match status" value="1"/>
</dbReference>
<dbReference type="InterPro" id="IPR018253">
    <property type="entry name" value="DnaJ_domain_CS"/>
</dbReference>
<evidence type="ECO:0000256" key="1">
    <source>
        <dbReference type="ARBA" id="ARBA00023186"/>
    </source>
</evidence>
<dbReference type="InterPro" id="IPR036869">
    <property type="entry name" value="J_dom_sf"/>
</dbReference>
<accession>A0A2M4BWN5</accession>
<dbReference type="Pfam" id="PF00226">
    <property type="entry name" value="DnaJ"/>
    <property type="match status" value="1"/>
</dbReference>
<evidence type="ECO:0000259" key="3">
    <source>
        <dbReference type="PROSITE" id="PS50076"/>
    </source>
</evidence>
<dbReference type="EMBL" id="GGFJ01008345">
    <property type="protein sequence ID" value="MBW57486.1"/>
    <property type="molecule type" value="Transcribed_RNA"/>
</dbReference>
<proteinExistence type="predicted"/>
<dbReference type="PANTHER" id="PTHR45168">
    <property type="entry name" value="DNAJ HOMOLOG SUBFAMILY B MEMBER 2"/>
    <property type="match status" value="1"/>
</dbReference>
<dbReference type="PANTHER" id="PTHR45168:SF3">
    <property type="entry name" value="DNAJ HEAT SHOCK PROTEIN FAMILY (HSP40) MEMBER B2"/>
    <property type="match status" value="1"/>
</dbReference>
<evidence type="ECO:0000313" key="4">
    <source>
        <dbReference type="EMBL" id="MBW57486.1"/>
    </source>
</evidence>
<reference evidence="4" key="1">
    <citation type="submission" date="2018-01" db="EMBL/GenBank/DDBJ databases">
        <title>An insight into the sialome of Amazonian anophelines.</title>
        <authorList>
            <person name="Ribeiro J.M."/>
            <person name="Scarpassa V."/>
            <person name="Calvo E."/>
        </authorList>
    </citation>
    <scope>NUCLEOTIDE SEQUENCE</scope>
    <source>
        <tissue evidence="4">Salivary glands</tissue>
    </source>
</reference>
<dbReference type="PROSITE" id="PS00636">
    <property type="entry name" value="DNAJ_1"/>
    <property type="match status" value="1"/>
</dbReference>
<organism evidence="4">
    <name type="scientific">Anopheles marajoara</name>
    <dbReference type="NCBI Taxonomy" id="58244"/>
    <lineage>
        <taxon>Eukaryota</taxon>
        <taxon>Metazoa</taxon>
        <taxon>Ecdysozoa</taxon>
        <taxon>Arthropoda</taxon>
        <taxon>Hexapoda</taxon>
        <taxon>Insecta</taxon>
        <taxon>Pterygota</taxon>
        <taxon>Neoptera</taxon>
        <taxon>Endopterygota</taxon>
        <taxon>Diptera</taxon>
        <taxon>Nematocera</taxon>
        <taxon>Culicoidea</taxon>
        <taxon>Culicidae</taxon>
        <taxon>Anophelinae</taxon>
        <taxon>Anopheles</taxon>
    </lineage>
</organism>
<evidence type="ECO:0000256" key="2">
    <source>
        <dbReference type="SAM" id="MobiDB-lite"/>
    </source>
</evidence>
<dbReference type="PROSITE" id="PS50076">
    <property type="entry name" value="DNAJ_2"/>
    <property type="match status" value="1"/>
</dbReference>
<dbReference type="SMART" id="SM00271">
    <property type="entry name" value="DnaJ"/>
    <property type="match status" value="1"/>
</dbReference>
<sequence>MVDYYKVLEVSKSATEAEIKKAYKKLALRWHPDKNPDNPDESNKRFKEISEAYEVLSDEKKRRIYDQYGKEGLLNNGAASDRYHQSTRHRRHNGNGVGVGMDDFEFFGFPFTFRDPEVVFREFFGGSPFDELFRVSQPVHHNGRRAANGASNGHHHHHHHHQRHSHPQNIISSPFMTPFMSINLMDDFFNGGDPMGHRSSGAVSSISEFSMGGGGPVKRTSTSTTFVNGKKLMTKRVFENGTETIMSYENDVLKSKTVNGVAQAIPYNH</sequence>
<keyword evidence="1" id="KW-0143">Chaperone</keyword>
<feature type="domain" description="J" evidence="3">
    <location>
        <begin position="3"/>
        <end position="69"/>
    </location>
</feature>
<dbReference type="GO" id="GO:0051082">
    <property type="term" value="F:unfolded protein binding"/>
    <property type="evidence" value="ECO:0007669"/>
    <property type="project" value="InterPro"/>
</dbReference>